<evidence type="ECO:0000256" key="4">
    <source>
        <dbReference type="ARBA" id="ARBA00022840"/>
    </source>
</evidence>
<dbReference type="PROSITE" id="PS00154">
    <property type="entry name" value="ATPASE_E1_E2"/>
    <property type="match status" value="1"/>
</dbReference>
<dbReference type="Pfam" id="PF00702">
    <property type="entry name" value="Hydrolase"/>
    <property type="match status" value="1"/>
</dbReference>
<keyword evidence="3" id="KW-0547">Nucleotide-binding</keyword>
<keyword evidence="6 9" id="KW-1133">Transmembrane helix</keyword>
<dbReference type="Pfam" id="PF00122">
    <property type="entry name" value="E1-E2_ATPase"/>
    <property type="match status" value="1"/>
</dbReference>
<dbReference type="SMART" id="SM00831">
    <property type="entry name" value="Cation_ATPase_N"/>
    <property type="match status" value="1"/>
</dbReference>
<organism evidence="11 12">
    <name type="scientific">Gulosibacter macacae</name>
    <dbReference type="NCBI Taxonomy" id="2488791"/>
    <lineage>
        <taxon>Bacteria</taxon>
        <taxon>Bacillati</taxon>
        <taxon>Actinomycetota</taxon>
        <taxon>Actinomycetes</taxon>
        <taxon>Micrococcales</taxon>
        <taxon>Microbacteriaceae</taxon>
        <taxon>Gulosibacter</taxon>
    </lineage>
</organism>
<feature type="transmembrane region" description="Helical" evidence="9">
    <location>
        <begin position="667"/>
        <end position="685"/>
    </location>
</feature>
<accession>A0A3P3VZ23</accession>
<dbReference type="InterPro" id="IPR004014">
    <property type="entry name" value="ATPase_P-typ_cation-transptr_N"/>
</dbReference>
<feature type="transmembrane region" description="Helical" evidence="9">
    <location>
        <begin position="789"/>
        <end position="807"/>
    </location>
</feature>
<dbReference type="AlphaFoldDB" id="A0A3P3VZ23"/>
<dbReference type="PRINTS" id="PR00119">
    <property type="entry name" value="CATATPASE"/>
</dbReference>
<dbReference type="Gene3D" id="3.40.50.1000">
    <property type="entry name" value="HAD superfamily/HAD-like"/>
    <property type="match status" value="1"/>
</dbReference>
<dbReference type="PANTHER" id="PTHR42861">
    <property type="entry name" value="CALCIUM-TRANSPORTING ATPASE"/>
    <property type="match status" value="1"/>
</dbReference>
<evidence type="ECO:0000256" key="8">
    <source>
        <dbReference type="SAM" id="MobiDB-lite"/>
    </source>
</evidence>
<dbReference type="InterPro" id="IPR018303">
    <property type="entry name" value="ATPase_P-typ_P_site"/>
</dbReference>
<evidence type="ECO:0000256" key="5">
    <source>
        <dbReference type="ARBA" id="ARBA00022967"/>
    </source>
</evidence>
<evidence type="ECO:0000256" key="3">
    <source>
        <dbReference type="ARBA" id="ARBA00022741"/>
    </source>
</evidence>
<reference evidence="11 12" key="1">
    <citation type="submission" date="2018-11" db="EMBL/GenBank/DDBJ databases">
        <title>YIM 102482-1 draft genome.</title>
        <authorList>
            <person name="Li G."/>
            <person name="Jiang Y."/>
        </authorList>
    </citation>
    <scope>NUCLEOTIDE SEQUENCE [LARGE SCALE GENOMIC DNA]</scope>
    <source>
        <strain evidence="11 12">YIM 102482-1</strain>
    </source>
</reference>
<comment type="subcellular location">
    <subcellularLocation>
        <location evidence="1">Cell membrane</location>
        <topology evidence="1">Multi-pass membrane protein</topology>
    </subcellularLocation>
</comment>
<keyword evidence="5" id="KW-1278">Translocase</keyword>
<dbReference type="InterPro" id="IPR023299">
    <property type="entry name" value="ATPase_P-typ_cyto_dom_N"/>
</dbReference>
<feature type="transmembrane region" description="Helical" evidence="9">
    <location>
        <begin position="697"/>
        <end position="719"/>
    </location>
</feature>
<dbReference type="EMBL" id="RQVS01000003">
    <property type="protein sequence ID" value="RRJ87960.1"/>
    <property type="molecule type" value="Genomic_DNA"/>
</dbReference>
<name>A0A3P3VZ23_9MICO</name>
<dbReference type="GO" id="GO:0005886">
    <property type="term" value="C:plasma membrane"/>
    <property type="evidence" value="ECO:0007669"/>
    <property type="project" value="UniProtKB-SubCell"/>
</dbReference>
<dbReference type="InterPro" id="IPR008250">
    <property type="entry name" value="ATPase_P-typ_transduc_dom_A_sf"/>
</dbReference>
<dbReference type="Proteomes" id="UP000274391">
    <property type="component" value="Unassembled WGS sequence"/>
</dbReference>
<dbReference type="SUPFAM" id="SSF56784">
    <property type="entry name" value="HAD-like"/>
    <property type="match status" value="1"/>
</dbReference>
<evidence type="ECO:0000259" key="10">
    <source>
        <dbReference type="SMART" id="SM00831"/>
    </source>
</evidence>
<proteinExistence type="predicted"/>
<keyword evidence="2 9" id="KW-0812">Transmembrane</keyword>
<sequence length="839" mass="90364">MRHADPADTTQVATPQAEVEVPKMQPADLARGMTRAEVDHSRAEFGTNELPSATSRSMWAILRANVFTLFNLIVLACFTLLAFLGRWQDAIFGFSAIANSIIGVWQESSAKRQLDNLMVLHAPLARVLREGEVEEIAREDLVLGDVIQVRAGDQVPADARVLSAAGLQVDESLLTGEEDAVDKATGAPLLSGAIVVAGHGAALVVRVGADSFAAKLTAEAKRFSLVNSEIRNGLNKVLRIVAFLLLPVMLIAVNGQMNAFGGWGVALGNDAWRDAAVGAVAAAIAMVPLGLLLMTSVAFAAGALKLGRRKVLVQELHAVEGLARVDMLCFDKTGTLTEGGVAYWDTHPTADPQPGWDEALAAIAADDGANDSAACLAEAYPATLAARISEQIPFSSQRKWSAISVAAGTATGTWIFGAPDIILQRGKDDELLERVNELSNEGRRVIAMCYSPTVLDAAAAKSEQLPSDRIGTLAVSLRERIRTDAADTVRYFREEGVDLRVISGDDPRTVAAVAREVGLIEADDDGFDARTLPEDPEALAEVLEHERVFGRVTPTQKKAMVQALQSRGHVVAMTGDGVNDVLALKEADLGIAMGHGSAAARAVSRLTLLDNQFQAMPDVVREGRQAIANVERVSMLYLSKTAYAILFAVIFGALLWQYPFLPRQMSILDGFTIGWPAFVLALLPNNRRYVTGFFRRAVSFAVPAGVIVALGIVSVAIVGRLTAATIQEQQTAASFVLAILGLWILSLVCRPFAPVLIAVLIGAITVFFLTLIVPFARWFLEYTWPTTELWWTIGIAGVVGVILLEIHGRMHARRTGRELADSSARTQERRQRIAARRRK</sequence>
<dbReference type="InterPro" id="IPR023214">
    <property type="entry name" value="HAD_sf"/>
</dbReference>
<keyword evidence="12" id="KW-1185">Reference proteome</keyword>
<feature type="transmembrane region" description="Helical" evidence="9">
    <location>
        <begin position="275"/>
        <end position="304"/>
    </location>
</feature>
<dbReference type="GO" id="GO:0005524">
    <property type="term" value="F:ATP binding"/>
    <property type="evidence" value="ECO:0007669"/>
    <property type="project" value="UniProtKB-KW"/>
</dbReference>
<feature type="compositionally biased region" description="Basic and acidic residues" evidence="8">
    <location>
        <begin position="817"/>
        <end position="831"/>
    </location>
</feature>
<feature type="transmembrane region" description="Helical" evidence="9">
    <location>
        <begin position="237"/>
        <end position="255"/>
    </location>
</feature>
<comment type="caution">
    <text evidence="11">The sequence shown here is derived from an EMBL/GenBank/DDBJ whole genome shotgun (WGS) entry which is preliminary data.</text>
</comment>
<evidence type="ECO:0000256" key="1">
    <source>
        <dbReference type="ARBA" id="ARBA00004651"/>
    </source>
</evidence>
<dbReference type="OrthoDB" id="9814270at2"/>
<dbReference type="InterPro" id="IPR023298">
    <property type="entry name" value="ATPase_P-typ_TM_dom_sf"/>
</dbReference>
<dbReference type="InterPro" id="IPR044492">
    <property type="entry name" value="P_typ_ATPase_HD_dom"/>
</dbReference>
<feature type="transmembrane region" description="Helical" evidence="9">
    <location>
        <begin position="642"/>
        <end position="661"/>
    </location>
</feature>
<dbReference type="SFLD" id="SFLDF00027">
    <property type="entry name" value="p-type_atpase"/>
    <property type="match status" value="1"/>
</dbReference>
<gene>
    <name evidence="11" type="ORF">EG850_03670</name>
</gene>
<dbReference type="SUPFAM" id="SSF81665">
    <property type="entry name" value="Calcium ATPase, transmembrane domain M"/>
    <property type="match status" value="1"/>
</dbReference>
<feature type="transmembrane region" description="Helical" evidence="9">
    <location>
        <begin position="755"/>
        <end position="777"/>
    </location>
</feature>
<dbReference type="Gene3D" id="1.20.1110.10">
    <property type="entry name" value="Calcium-transporting ATPase, transmembrane domain"/>
    <property type="match status" value="1"/>
</dbReference>
<dbReference type="SUPFAM" id="SSF81653">
    <property type="entry name" value="Calcium ATPase, transduction domain A"/>
    <property type="match status" value="1"/>
</dbReference>
<dbReference type="Pfam" id="PF00690">
    <property type="entry name" value="Cation_ATPase_N"/>
    <property type="match status" value="1"/>
</dbReference>
<dbReference type="Gene3D" id="2.70.150.10">
    <property type="entry name" value="Calcium-transporting ATPase, cytoplasmic transduction domain A"/>
    <property type="match status" value="1"/>
</dbReference>
<feature type="transmembrane region" description="Helical" evidence="9">
    <location>
        <begin position="66"/>
        <end position="84"/>
    </location>
</feature>
<keyword evidence="11" id="KW-0378">Hydrolase</keyword>
<evidence type="ECO:0000256" key="2">
    <source>
        <dbReference type="ARBA" id="ARBA00022692"/>
    </source>
</evidence>
<evidence type="ECO:0000256" key="7">
    <source>
        <dbReference type="ARBA" id="ARBA00023136"/>
    </source>
</evidence>
<feature type="region of interest" description="Disordered" evidence="8">
    <location>
        <begin position="817"/>
        <end position="839"/>
    </location>
</feature>
<feature type="domain" description="Cation-transporting P-type ATPase N-terminal" evidence="10">
    <location>
        <begin position="20"/>
        <end position="86"/>
    </location>
</feature>
<dbReference type="InterPro" id="IPR001757">
    <property type="entry name" value="P_typ_ATPase"/>
</dbReference>
<evidence type="ECO:0000313" key="12">
    <source>
        <dbReference type="Proteomes" id="UP000274391"/>
    </source>
</evidence>
<dbReference type="Gene3D" id="3.40.1110.10">
    <property type="entry name" value="Calcium-transporting ATPase, cytoplasmic domain N"/>
    <property type="match status" value="1"/>
</dbReference>
<keyword evidence="7 9" id="KW-0472">Membrane</keyword>
<dbReference type="SFLD" id="SFLDG00002">
    <property type="entry name" value="C1.7:_P-type_atpase_like"/>
    <property type="match status" value="1"/>
</dbReference>
<dbReference type="RefSeq" id="WP_124970098.1">
    <property type="nucleotide sequence ID" value="NZ_RQVS01000003.1"/>
</dbReference>
<dbReference type="InterPro" id="IPR036412">
    <property type="entry name" value="HAD-like_sf"/>
</dbReference>
<dbReference type="GO" id="GO:0016887">
    <property type="term" value="F:ATP hydrolysis activity"/>
    <property type="evidence" value="ECO:0007669"/>
    <property type="project" value="InterPro"/>
</dbReference>
<dbReference type="InterPro" id="IPR059000">
    <property type="entry name" value="ATPase_P-type_domA"/>
</dbReference>
<protein>
    <submittedName>
        <fullName evidence="11">HAD family hydrolase</fullName>
    </submittedName>
</protein>
<dbReference type="NCBIfam" id="TIGR01494">
    <property type="entry name" value="ATPase_P-type"/>
    <property type="match status" value="2"/>
</dbReference>
<dbReference type="PRINTS" id="PR00120">
    <property type="entry name" value="HATPASE"/>
</dbReference>
<keyword evidence="4" id="KW-0067">ATP-binding</keyword>
<evidence type="ECO:0000313" key="11">
    <source>
        <dbReference type="EMBL" id="RRJ87960.1"/>
    </source>
</evidence>
<evidence type="ECO:0000256" key="6">
    <source>
        <dbReference type="ARBA" id="ARBA00022989"/>
    </source>
</evidence>
<feature type="transmembrane region" description="Helical" evidence="9">
    <location>
        <begin position="731"/>
        <end position="748"/>
    </location>
</feature>
<evidence type="ECO:0000256" key="9">
    <source>
        <dbReference type="SAM" id="Phobius"/>
    </source>
</evidence>
<dbReference type="SFLD" id="SFLDS00003">
    <property type="entry name" value="Haloacid_Dehalogenase"/>
    <property type="match status" value="1"/>
</dbReference>